<dbReference type="PANTHER" id="PTHR23319:SF4">
    <property type="entry name" value="GRAM DOMAIN CONTAINING 1B, ISOFORM E"/>
    <property type="match status" value="1"/>
</dbReference>
<feature type="compositionally biased region" description="Basic and acidic residues" evidence="5">
    <location>
        <begin position="432"/>
        <end position="443"/>
    </location>
</feature>
<dbReference type="SMART" id="SM00233">
    <property type="entry name" value="PH"/>
    <property type="match status" value="1"/>
</dbReference>
<feature type="domain" description="PH" evidence="7">
    <location>
        <begin position="323"/>
        <end position="427"/>
    </location>
</feature>
<evidence type="ECO:0000256" key="3">
    <source>
        <dbReference type="ARBA" id="ARBA00022989"/>
    </source>
</evidence>
<dbReference type="SUPFAM" id="SSF103657">
    <property type="entry name" value="BAR/IMD domain-like"/>
    <property type="match status" value="1"/>
</dbReference>
<dbReference type="InterPro" id="IPR031968">
    <property type="entry name" value="VASt"/>
</dbReference>
<evidence type="ECO:0000256" key="6">
    <source>
        <dbReference type="SAM" id="Phobius"/>
    </source>
</evidence>
<accession>A0AAD5KGA5</accession>
<feature type="region of interest" description="Disordered" evidence="5">
    <location>
        <begin position="279"/>
        <end position="301"/>
    </location>
</feature>
<dbReference type="InterPro" id="IPR011993">
    <property type="entry name" value="PH-like_dom_sf"/>
</dbReference>
<gene>
    <name evidence="9" type="ORF">BDA99DRAFT_604465</name>
</gene>
<dbReference type="Proteomes" id="UP001209540">
    <property type="component" value="Unassembled WGS sequence"/>
</dbReference>
<dbReference type="InterPro" id="IPR051482">
    <property type="entry name" value="Cholesterol_transport"/>
</dbReference>
<dbReference type="GO" id="GO:0120015">
    <property type="term" value="F:sterol transfer activity"/>
    <property type="evidence" value="ECO:0007669"/>
    <property type="project" value="TreeGrafter"/>
</dbReference>
<dbReference type="InterPro" id="IPR027267">
    <property type="entry name" value="AH/BAR_dom_sf"/>
</dbReference>
<evidence type="ECO:0000256" key="5">
    <source>
        <dbReference type="SAM" id="MobiDB-lite"/>
    </source>
</evidence>
<dbReference type="GO" id="GO:0140268">
    <property type="term" value="C:endoplasmic reticulum-plasma membrane contact site"/>
    <property type="evidence" value="ECO:0007669"/>
    <property type="project" value="TreeGrafter"/>
</dbReference>
<reference evidence="9" key="1">
    <citation type="journal article" date="2022" name="IScience">
        <title>Evolution of zygomycete secretomes and the origins of terrestrial fungal ecologies.</title>
        <authorList>
            <person name="Chang Y."/>
            <person name="Wang Y."/>
            <person name="Mondo S."/>
            <person name="Ahrendt S."/>
            <person name="Andreopoulos W."/>
            <person name="Barry K."/>
            <person name="Beard J."/>
            <person name="Benny G.L."/>
            <person name="Blankenship S."/>
            <person name="Bonito G."/>
            <person name="Cuomo C."/>
            <person name="Desiro A."/>
            <person name="Gervers K.A."/>
            <person name="Hundley H."/>
            <person name="Kuo A."/>
            <person name="LaButti K."/>
            <person name="Lang B.F."/>
            <person name="Lipzen A."/>
            <person name="O'Donnell K."/>
            <person name="Pangilinan J."/>
            <person name="Reynolds N."/>
            <person name="Sandor L."/>
            <person name="Smith M.E."/>
            <person name="Tsang A."/>
            <person name="Grigoriev I.V."/>
            <person name="Stajich J.E."/>
            <person name="Spatafora J.W."/>
        </authorList>
    </citation>
    <scope>NUCLEOTIDE SEQUENCE</scope>
    <source>
        <strain evidence="9">RSA 2281</strain>
    </source>
</reference>
<dbReference type="GO" id="GO:0032366">
    <property type="term" value="P:intracellular sterol transport"/>
    <property type="evidence" value="ECO:0007669"/>
    <property type="project" value="TreeGrafter"/>
</dbReference>
<evidence type="ECO:0000256" key="4">
    <source>
        <dbReference type="ARBA" id="ARBA00023136"/>
    </source>
</evidence>
<sequence>MSDGLISFPTNIWTIHDVIIDTPVWKSNILHLEEQIDHFEKWVEGFMKALKQYIDAVIKYNAQTSHLCKKILPQNLDGSLIDPQVAGMIINTFASTLQCNLAFKTKIVSDLEDNLLHPLQRFVKHELKDFKESRKAYERMSDKYEAQIYKYNALSRAKEASALREDAFQTFDVRKTFIRVSREYFTHLLAFKANLEHVLVECFSSAMSAQIEEADEAYQSCTQSRAMFPGWQQWLEESKAMSEYQLEKISKASQQLENGIVRQLRPYRSLRNYTTPMNSGMVTSTPAADDASGLDQPSVSPRTSQISILGGGVGITTTDDQPVYSKEGYLFTRAVVGKPARYSWMRRWFFVQDGWFGACNVSTIDKVKGCVVIADRIKVSDCTCRTNNDVDRRFLFEVVTNNNSILLQAETEDELQQWIQTFENAQQQQQQSKDETEEAKNDIPEPLLISRSYLDINQFNTGPITMSNSPTLTALESQLSSRELVVPVQSTMSRLVSIMMKNRFSESSESINARYDSPDSLTSADHTNIPAEGDEPSTPPLPSLPRNSISTNPTTSAVASSSSWSMPWIMSGFLTSNGSNNSTDVSFYGTEGAGNGSIRGGSGNEDGGIVIFPTRVEMEASVVHLNGYSGELASRQRELRRLFANVPESEIVIEAFSASLYRQAGSGGSSTTEDGLPTAPPPITSSPTGYTSEYGYSGRGYVTQNRLWFYHCSLMTCLNTVIIPLDSIKSIRLEKALSNASHGMLMFVETKSAPPKTFCFGIWMEPAEVVGERLKMAIEAAKDPKKNDLQTLYDHMRAVIPGKVKPKRPTSHLMHARSLDAALTPLTVQAHPPSPQQQPSTEFINNNKSVPSVHDDSAEDSNNDNHPNQSHQQQQGVPKKASEESIKDPHRLSAAAGALTAAMEAANEQKQQQLQLQQQPSASSSSNTAERTNKKKKIYKSQQGRNGVMKPLPPGPVECDCTDHLDKIESKLQLPTSAEKLFLFMFSNKQSGPRAGKKSIWAKLNVTKQNSEPEITEWTTNAEGMKERTLKYVMPLNNPMVKTRETEVIETQRILTEDKQICYVIESSTKTPSLPYADAFVPCIRYCITYVSQNCCQLTCSLGVKWLKSIMVKTMVSRAATKGMTDTIRALVPLIEHDVLLLDPGNVPTIVNQQLLKPPPPSPHTDTLSPDKYRKQILIPSAGRLFIICVILLFCYALIKQFHPRSSSRQSGTENHSKDTTNTQMIWRAVFLRDLENGLIDRKQPLSSDTNKNNDSTFYQEQGGSITPPLEHVNPILYHSFEHRRDNKWFSMQHQLMGAELTYTRERLGALRYELLTAFRMLNMMDQRMLENEFWNWLLDERLRCEHRTYHDPQQQQQNDTTCDEISKQVKLS</sequence>
<feature type="region of interest" description="Disordered" evidence="5">
    <location>
        <begin position="828"/>
        <end position="888"/>
    </location>
</feature>
<dbReference type="Pfam" id="PF16016">
    <property type="entry name" value="VASt"/>
    <property type="match status" value="1"/>
</dbReference>
<keyword evidence="10" id="KW-1185">Reference proteome</keyword>
<keyword evidence="4 6" id="KW-0472">Membrane</keyword>
<organism evidence="9 10">
    <name type="scientific">Phascolomyces articulosus</name>
    <dbReference type="NCBI Taxonomy" id="60185"/>
    <lineage>
        <taxon>Eukaryota</taxon>
        <taxon>Fungi</taxon>
        <taxon>Fungi incertae sedis</taxon>
        <taxon>Mucoromycota</taxon>
        <taxon>Mucoromycotina</taxon>
        <taxon>Mucoromycetes</taxon>
        <taxon>Mucorales</taxon>
        <taxon>Lichtheimiaceae</taxon>
        <taxon>Phascolomyces</taxon>
    </lineage>
</organism>
<keyword evidence="2 6" id="KW-0812">Transmembrane</keyword>
<feature type="compositionally biased region" description="Polar residues" evidence="5">
    <location>
        <begin position="841"/>
        <end position="850"/>
    </location>
</feature>
<feature type="region of interest" description="Disordered" evidence="5">
    <location>
        <begin position="507"/>
        <end position="556"/>
    </location>
</feature>
<name>A0AAD5KGA5_9FUNG</name>
<feature type="compositionally biased region" description="Polar residues" evidence="5">
    <location>
        <begin position="864"/>
        <end position="876"/>
    </location>
</feature>
<evidence type="ECO:0000259" key="8">
    <source>
        <dbReference type="PROSITE" id="PS51778"/>
    </source>
</evidence>
<reference evidence="9" key="2">
    <citation type="submission" date="2023-02" db="EMBL/GenBank/DDBJ databases">
        <authorList>
            <consortium name="DOE Joint Genome Institute"/>
            <person name="Mondo S.J."/>
            <person name="Chang Y."/>
            <person name="Wang Y."/>
            <person name="Ahrendt S."/>
            <person name="Andreopoulos W."/>
            <person name="Barry K."/>
            <person name="Beard J."/>
            <person name="Benny G.L."/>
            <person name="Blankenship S."/>
            <person name="Bonito G."/>
            <person name="Cuomo C."/>
            <person name="Desiro A."/>
            <person name="Gervers K.A."/>
            <person name="Hundley H."/>
            <person name="Kuo A."/>
            <person name="LaButti K."/>
            <person name="Lang B.F."/>
            <person name="Lipzen A."/>
            <person name="O'Donnell K."/>
            <person name="Pangilinan J."/>
            <person name="Reynolds N."/>
            <person name="Sandor L."/>
            <person name="Smith M.W."/>
            <person name="Tsang A."/>
            <person name="Grigoriev I.V."/>
            <person name="Stajich J.E."/>
            <person name="Spatafora J.W."/>
        </authorList>
    </citation>
    <scope>NUCLEOTIDE SEQUENCE</scope>
    <source>
        <strain evidence="9">RSA 2281</strain>
    </source>
</reference>
<dbReference type="PROSITE" id="PS50003">
    <property type="entry name" value="PH_DOMAIN"/>
    <property type="match status" value="1"/>
</dbReference>
<dbReference type="Gene3D" id="2.30.29.30">
    <property type="entry name" value="Pleckstrin-homology domain (PH domain)/Phosphotyrosine-binding domain (PTB)"/>
    <property type="match status" value="1"/>
</dbReference>
<dbReference type="GO" id="GO:0032934">
    <property type="term" value="F:sterol binding"/>
    <property type="evidence" value="ECO:0007669"/>
    <property type="project" value="TreeGrafter"/>
</dbReference>
<evidence type="ECO:0000313" key="9">
    <source>
        <dbReference type="EMBL" id="KAI9265211.1"/>
    </source>
</evidence>
<feature type="compositionally biased region" description="Low complexity" evidence="5">
    <location>
        <begin position="902"/>
        <end position="926"/>
    </location>
</feature>
<dbReference type="PROSITE" id="PS51778">
    <property type="entry name" value="VAST"/>
    <property type="match status" value="1"/>
</dbReference>
<comment type="caution">
    <text evidence="9">The sequence shown here is derived from an EMBL/GenBank/DDBJ whole genome shotgun (WGS) entry which is preliminary data.</text>
</comment>
<proteinExistence type="predicted"/>
<feature type="domain" description="VASt" evidence="8">
    <location>
        <begin position="964"/>
        <end position="1143"/>
    </location>
</feature>
<feature type="compositionally biased region" description="Polar residues" evidence="5">
    <location>
        <begin position="1245"/>
        <end position="1264"/>
    </location>
</feature>
<dbReference type="InterPro" id="IPR004148">
    <property type="entry name" value="BAR_dom"/>
</dbReference>
<dbReference type="Pfam" id="PF16746">
    <property type="entry name" value="BAR_3"/>
    <property type="match status" value="1"/>
</dbReference>
<evidence type="ECO:0000256" key="2">
    <source>
        <dbReference type="ARBA" id="ARBA00022692"/>
    </source>
</evidence>
<comment type="subcellular location">
    <subcellularLocation>
        <location evidence="1">Membrane</location>
    </subcellularLocation>
</comment>
<dbReference type="InterPro" id="IPR001849">
    <property type="entry name" value="PH_domain"/>
</dbReference>
<dbReference type="GO" id="GO:0005789">
    <property type="term" value="C:endoplasmic reticulum membrane"/>
    <property type="evidence" value="ECO:0007669"/>
    <property type="project" value="TreeGrafter"/>
</dbReference>
<dbReference type="EMBL" id="JAIXMP010000011">
    <property type="protein sequence ID" value="KAI9265211.1"/>
    <property type="molecule type" value="Genomic_DNA"/>
</dbReference>
<evidence type="ECO:0000256" key="1">
    <source>
        <dbReference type="ARBA" id="ARBA00004370"/>
    </source>
</evidence>
<evidence type="ECO:0000313" key="10">
    <source>
        <dbReference type="Proteomes" id="UP001209540"/>
    </source>
</evidence>
<dbReference type="GO" id="GO:0005886">
    <property type="term" value="C:plasma membrane"/>
    <property type="evidence" value="ECO:0007669"/>
    <property type="project" value="TreeGrafter"/>
</dbReference>
<feature type="region of interest" description="Disordered" evidence="5">
    <location>
        <begin position="665"/>
        <end position="687"/>
    </location>
</feature>
<dbReference type="Gene3D" id="1.20.1270.60">
    <property type="entry name" value="Arfaptin homology (AH) domain/BAR domain"/>
    <property type="match status" value="1"/>
</dbReference>
<protein>
    <submittedName>
        <fullName evidence="9">Uncharacterized protein</fullName>
    </submittedName>
</protein>
<feature type="transmembrane region" description="Helical" evidence="6">
    <location>
        <begin position="1177"/>
        <end position="1199"/>
    </location>
</feature>
<feature type="region of interest" description="Disordered" evidence="5">
    <location>
        <begin position="1242"/>
        <end position="1264"/>
    </location>
</feature>
<keyword evidence="3 6" id="KW-1133">Transmembrane helix</keyword>
<dbReference type="PANTHER" id="PTHR23319">
    <property type="entry name" value="GRAM DOMAIN CONTAINING 1B, ISOFORM E"/>
    <property type="match status" value="1"/>
</dbReference>
<feature type="region of interest" description="Disordered" evidence="5">
    <location>
        <begin position="425"/>
        <end position="444"/>
    </location>
</feature>
<dbReference type="SUPFAM" id="SSF50729">
    <property type="entry name" value="PH domain-like"/>
    <property type="match status" value="1"/>
</dbReference>
<evidence type="ECO:0000259" key="7">
    <source>
        <dbReference type="PROSITE" id="PS50003"/>
    </source>
</evidence>
<feature type="region of interest" description="Disordered" evidence="5">
    <location>
        <begin position="902"/>
        <end position="954"/>
    </location>
</feature>
<dbReference type="Pfam" id="PF00169">
    <property type="entry name" value="PH"/>
    <property type="match status" value="1"/>
</dbReference>